<evidence type="ECO:0000256" key="10">
    <source>
        <dbReference type="ARBA" id="ARBA00022989"/>
    </source>
</evidence>
<evidence type="ECO:0000313" key="17">
    <source>
        <dbReference type="Proteomes" id="UP000554482"/>
    </source>
</evidence>
<dbReference type="EMBL" id="JABWDY010040026">
    <property type="protein sequence ID" value="KAF5178471.1"/>
    <property type="molecule type" value="Genomic_DNA"/>
</dbReference>
<evidence type="ECO:0000256" key="5">
    <source>
        <dbReference type="ARBA" id="ARBA00010617"/>
    </source>
</evidence>
<feature type="transmembrane region" description="Helical" evidence="15">
    <location>
        <begin position="602"/>
        <end position="626"/>
    </location>
</feature>
<keyword evidence="11" id="KW-0560">Oxidoreductase</keyword>
<dbReference type="SUPFAM" id="SSF48264">
    <property type="entry name" value="Cytochrome P450"/>
    <property type="match status" value="1"/>
</dbReference>
<dbReference type="Pfam" id="PF10160">
    <property type="entry name" value="Tmemb_40"/>
    <property type="match status" value="1"/>
</dbReference>
<dbReference type="InterPro" id="IPR036396">
    <property type="entry name" value="Cyt_P450_sf"/>
</dbReference>
<dbReference type="GO" id="GO:0016705">
    <property type="term" value="F:oxidoreductase activity, acting on paired donors, with incorporation or reduction of molecular oxygen"/>
    <property type="evidence" value="ECO:0007669"/>
    <property type="project" value="InterPro"/>
</dbReference>
<evidence type="ECO:0000256" key="3">
    <source>
        <dbReference type="ARBA" id="ARBA00004167"/>
    </source>
</evidence>
<keyword evidence="13 16" id="KW-0503">Monooxygenase</keyword>
<dbReference type="GO" id="GO:0004497">
    <property type="term" value="F:monooxygenase activity"/>
    <property type="evidence" value="ECO:0007669"/>
    <property type="project" value="UniProtKB-KW"/>
</dbReference>
<reference evidence="16 17" key="1">
    <citation type="submission" date="2020-06" db="EMBL/GenBank/DDBJ databases">
        <title>Transcriptomic and genomic resources for Thalictrum thalictroides and T. hernandezii: Facilitating candidate gene discovery in an emerging model plant lineage.</title>
        <authorList>
            <person name="Arias T."/>
            <person name="Riano-Pachon D.M."/>
            <person name="Di Stilio V.S."/>
        </authorList>
    </citation>
    <scope>NUCLEOTIDE SEQUENCE [LARGE SCALE GENOMIC DNA]</scope>
    <source>
        <strain evidence="17">cv. WT478/WT964</strain>
        <tissue evidence="16">Leaves</tissue>
    </source>
</reference>
<evidence type="ECO:0000256" key="8">
    <source>
        <dbReference type="ARBA" id="ARBA00022723"/>
    </source>
</evidence>
<evidence type="ECO:0000256" key="12">
    <source>
        <dbReference type="ARBA" id="ARBA00023004"/>
    </source>
</evidence>
<evidence type="ECO:0000256" key="2">
    <source>
        <dbReference type="ARBA" id="ARBA00004141"/>
    </source>
</evidence>
<dbReference type="InterPro" id="IPR018781">
    <property type="entry name" value="TPRA1/CAND2/CAND8"/>
</dbReference>
<keyword evidence="12" id="KW-0408">Iron</keyword>
<dbReference type="Gene3D" id="1.10.630.10">
    <property type="entry name" value="Cytochrome P450"/>
    <property type="match status" value="1"/>
</dbReference>
<dbReference type="PANTHER" id="PTHR47944">
    <property type="entry name" value="CYTOCHROME P450 98A9"/>
    <property type="match status" value="1"/>
</dbReference>
<comment type="similarity">
    <text evidence="4">Belongs to the UPF0359 family.</text>
</comment>
<evidence type="ECO:0000256" key="15">
    <source>
        <dbReference type="SAM" id="Phobius"/>
    </source>
</evidence>
<dbReference type="GO" id="GO:0005506">
    <property type="term" value="F:iron ion binding"/>
    <property type="evidence" value="ECO:0007669"/>
    <property type="project" value="InterPro"/>
</dbReference>
<dbReference type="Pfam" id="PF00067">
    <property type="entry name" value="p450"/>
    <property type="match status" value="1"/>
</dbReference>
<keyword evidence="8" id="KW-0479">Metal-binding</keyword>
<accession>A0A7J6V143</accession>
<sequence length="655" mass="73873">MVSSQVIVLSTMFLATIVYILVNLRTRGGGRRRLPFPPGPKPWPIIGNLPHLGPVPHHSLAEMTMKYGPLMHLRLGYVHVVVAASANVAAKFLKIHDANFSSRPPNSGAKYIAYNYQDLVFAPYGPKWRMLRKICSVHLFSAKALDDFRHVRQQEVAVLTRALMKSGSTPFNLGQLLTVCATNALSRALLGQRVFSDGSGDKNSDEFKEMVVEMMVLAGTFNIGDFLPALEWLDLQGVASKMKALHKRFDGFLSKCIEDHNVMIKKNGEMGHGTGTSKHMDLLSALIELKENADGEGGKLTDTHIKALLLNLFTAGTDTSSSTVEWAIAELIRHPKILAKALEELDAVVGKDRLKMRKLEEIVELPLTLSPTSIEFQFDPKISNWWFFDCHGWFYNVALIVSSLLFLVYLALQAKNSFTKLFHGRSYIMIAYYGLLWLVSLLNLAWCAFQTWECTPGKEFSWNLLSLFTTSGMLFLEISLLAFLLQGNYSSGLEALTRTFIISGIILSVDILLKAICVFGFGVPLFIDLDGSTNWVKWGLWVVHKLLFSAVYGFILLMHHTKWRERLPARPAFYNYIFVMLFLNVVAFFACVLIASGAGFGFWLYNFTTICYHALYLPLIYVTFLADFFQEDDLHLENVYYSEMKDAGFFDADWD</sequence>
<keyword evidence="14 15" id="KW-0472">Membrane</keyword>
<keyword evidence="6" id="KW-0349">Heme</keyword>
<dbReference type="InterPro" id="IPR001128">
    <property type="entry name" value="Cyt_P450"/>
</dbReference>
<comment type="cofactor">
    <cofactor evidence="1">
        <name>heme</name>
        <dbReference type="ChEBI" id="CHEBI:30413"/>
    </cofactor>
</comment>
<keyword evidence="7 15" id="KW-0812">Transmembrane</keyword>
<comment type="similarity">
    <text evidence="5">Belongs to the cytochrome P450 family.</text>
</comment>
<dbReference type="Proteomes" id="UP000554482">
    <property type="component" value="Unassembled WGS sequence"/>
</dbReference>
<feature type="transmembrane region" description="Helical" evidence="15">
    <location>
        <begin position="505"/>
        <end position="527"/>
    </location>
</feature>
<evidence type="ECO:0000313" key="16">
    <source>
        <dbReference type="EMBL" id="KAF5178471.1"/>
    </source>
</evidence>
<evidence type="ECO:0000256" key="1">
    <source>
        <dbReference type="ARBA" id="ARBA00001971"/>
    </source>
</evidence>
<keyword evidence="9" id="KW-0521">NADP</keyword>
<evidence type="ECO:0000256" key="7">
    <source>
        <dbReference type="ARBA" id="ARBA00022692"/>
    </source>
</evidence>
<dbReference type="OrthoDB" id="10027388at2759"/>
<dbReference type="PANTHER" id="PTHR47944:SF18">
    <property type="entry name" value="FLAVONOID 3'-MONOOXYGENASE"/>
    <property type="match status" value="1"/>
</dbReference>
<dbReference type="GO" id="GO:0020037">
    <property type="term" value="F:heme binding"/>
    <property type="evidence" value="ECO:0007669"/>
    <property type="project" value="InterPro"/>
</dbReference>
<name>A0A7J6V143_THATH</name>
<organism evidence="16 17">
    <name type="scientific">Thalictrum thalictroides</name>
    <name type="common">Rue-anemone</name>
    <name type="synonym">Anemone thalictroides</name>
    <dbReference type="NCBI Taxonomy" id="46969"/>
    <lineage>
        <taxon>Eukaryota</taxon>
        <taxon>Viridiplantae</taxon>
        <taxon>Streptophyta</taxon>
        <taxon>Embryophyta</taxon>
        <taxon>Tracheophyta</taxon>
        <taxon>Spermatophyta</taxon>
        <taxon>Magnoliopsida</taxon>
        <taxon>Ranunculales</taxon>
        <taxon>Ranunculaceae</taxon>
        <taxon>Thalictroideae</taxon>
        <taxon>Thalictrum</taxon>
    </lineage>
</organism>
<evidence type="ECO:0000256" key="4">
    <source>
        <dbReference type="ARBA" id="ARBA00010125"/>
    </source>
</evidence>
<feature type="transmembrane region" description="Helical" evidence="15">
    <location>
        <begin position="6"/>
        <end position="24"/>
    </location>
</feature>
<dbReference type="PRINTS" id="PR00463">
    <property type="entry name" value="EP450I"/>
</dbReference>
<feature type="transmembrane region" description="Helical" evidence="15">
    <location>
        <begin position="393"/>
        <end position="412"/>
    </location>
</feature>
<proteinExistence type="inferred from homology"/>
<dbReference type="GO" id="GO:0044550">
    <property type="term" value="P:secondary metabolite biosynthetic process"/>
    <property type="evidence" value="ECO:0007669"/>
    <property type="project" value="UniProtKB-ARBA"/>
</dbReference>
<comment type="caution">
    <text evidence="16">The sequence shown here is derived from an EMBL/GenBank/DDBJ whole genome shotgun (WGS) entry which is preliminary data.</text>
</comment>
<feature type="transmembrane region" description="Helical" evidence="15">
    <location>
        <begin position="573"/>
        <end position="596"/>
    </location>
</feature>
<feature type="transmembrane region" description="Helical" evidence="15">
    <location>
        <begin position="539"/>
        <end position="561"/>
    </location>
</feature>
<evidence type="ECO:0000256" key="9">
    <source>
        <dbReference type="ARBA" id="ARBA00022857"/>
    </source>
</evidence>
<evidence type="ECO:0000256" key="13">
    <source>
        <dbReference type="ARBA" id="ARBA00023033"/>
    </source>
</evidence>
<dbReference type="AlphaFoldDB" id="A0A7J6V143"/>
<protein>
    <submittedName>
        <fullName evidence="16">Flavonoid 3'-monooxygenase</fullName>
    </submittedName>
</protein>
<dbReference type="GO" id="GO:0016020">
    <property type="term" value="C:membrane"/>
    <property type="evidence" value="ECO:0007669"/>
    <property type="project" value="UniProtKB-SubCell"/>
</dbReference>
<evidence type="ECO:0000256" key="6">
    <source>
        <dbReference type="ARBA" id="ARBA00022617"/>
    </source>
</evidence>
<feature type="transmembrane region" description="Helical" evidence="15">
    <location>
        <begin position="464"/>
        <end position="485"/>
    </location>
</feature>
<evidence type="ECO:0000256" key="14">
    <source>
        <dbReference type="ARBA" id="ARBA00023136"/>
    </source>
</evidence>
<comment type="subcellular location">
    <subcellularLocation>
        <location evidence="2">Membrane</location>
        <topology evidence="2">Multi-pass membrane protein</topology>
    </subcellularLocation>
    <subcellularLocation>
        <location evidence="3">Membrane</location>
        <topology evidence="3">Single-pass membrane protein</topology>
    </subcellularLocation>
</comment>
<feature type="transmembrane region" description="Helical" evidence="15">
    <location>
        <begin position="432"/>
        <end position="452"/>
    </location>
</feature>
<dbReference type="InterPro" id="IPR002401">
    <property type="entry name" value="Cyt_P450_E_grp-I"/>
</dbReference>
<gene>
    <name evidence="16" type="ORF">FRX31_031941</name>
</gene>
<evidence type="ECO:0000256" key="11">
    <source>
        <dbReference type="ARBA" id="ARBA00023002"/>
    </source>
</evidence>
<keyword evidence="17" id="KW-1185">Reference proteome</keyword>
<keyword evidence="10 15" id="KW-1133">Transmembrane helix</keyword>